<evidence type="ECO:0000256" key="1">
    <source>
        <dbReference type="SAM" id="MobiDB-lite"/>
    </source>
</evidence>
<keyword evidence="2" id="KW-0812">Transmembrane</keyword>
<dbReference type="Proteomes" id="UP000886874">
    <property type="component" value="Unassembled WGS sequence"/>
</dbReference>
<proteinExistence type="predicted"/>
<dbReference type="EMBL" id="DVFN01000085">
    <property type="protein sequence ID" value="HIQ69794.1"/>
    <property type="molecule type" value="Genomic_DNA"/>
</dbReference>
<reference evidence="3" key="1">
    <citation type="submission" date="2020-10" db="EMBL/GenBank/DDBJ databases">
        <authorList>
            <person name="Gilroy R."/>
        </authorList>
    </citation>
    <scope>NUCLEOTIDE SEQUENCE</scope>
    <source>
        <strain evidence="3">ChiSjej2B20-13462</strain>
    </source>
</reference>
<protein>
    <recommendedName>
        <fullName evidence="5">Lipoprotein</fullName>
    </recommendedName>
</protein>
<dbReference type="PROSITE" id="PS51257">
    <property type="entry name" value="PROKAR_LIPOPROTEIN"/>
    <property type="match status" value="1"/>
</dbReference>
<organism evidence="3 4">
    <name type="scientific">Candidatus Avoscillospira stercorigallinarum</name>
    <dbReference type="NCBI Taxonomy" id="2840708"/>
    <lineage>
        <taxon>Bacteria</taxon>
        <taxon>Bacillati</taxon>
        <taxon>Bacillota</taxon>
        <taxon>Clostridia</taxon>
        <taxon>Eubacteriales</taxon>
        <taxon>Oscillospiraceae</taxon>
        <taxon>Oscillospiraceae incertae sedis</taxon>
        <taxon>Candidatus Avoscillospira</taxon>
    </lineage>
</organism>
<accession>A0A9D0Z606</accession>
<sequence length="153" mass="16775">MKRKTVFSIFLGLFLLGCVLPLLAELLLRGGLLHPYAWLYQLLNRAGLPLIFCGLGGTLTLPVMGKASRRGRHFYRVVGIGFPLFYLITLVVPYLWVTATWIGDYPPLFVIPGVCLALTIPGKSNTAGKYVAKKEKKHGRDKTGKAGDASEKG</sequence>
<keyword evidence="2" id="KW-1133">Transmembrane helix</keyword>
<evidence type="ECO:0000256" key="2">
    <source>
        <dbReference type="SAM" id="Phobius"/>
    </source>
</evidence>
<feature type="region of interest" description="Disordered" evidence="1">
    <location>
        <begin position="130"/>
        <end position="153"/>
    </location>
</feature>
<name>A0A9D0Z606_9FIRM</name>
<comment type="caution">
    <text evidence="3">The sequence shown here is derived from an EMBL/GenBank/DDBJ whole genome shotgun (WGS) entry which is preliminary data.</text>
</comment>
<feature type="compositionally biased region" description="Basic and acidic residues" evidence="1">
    <location>
        <begin position="141"/>
        <end position="153"/>
    </location>
</feature>
<reference evidence="3" key="2">
    <citation type="journal article" date="2021" name="PeerJ">
        <title>Extensive microbial diversity within the chicken gut microbiome revealed by metagenomics and culture.</title>
        <authorList>
            <person name="Gilroy R."/>
            <person name="Ravi A."/>
            <person name="Getino M."/>
            <person name="Pursley I."/>
            <person name="Horton D.L."/>
            <person name="Alikhan N.F."/>
            <person name="Baker D."/>
            <person name="Gharbi K."/>
            <person name="Hall N."/>
            <person name="Watson M."/>
            <person name="Adriaenssens E.M."/>
            <person name="Foster-Nyarko E."/>
            <person name="Jarju S."/>
            <person name="Secka A."/>
            <person name="Antonio M."/>
            <person name="Oren A."/>
            <person name="Chaudhuri R.R."/>
            <person name="La Ragione R."/>
            <person name="Hildebrand F."/>
            <person name="Pallen M.J."/>
        </authorList>
    </citation>
    <scope>NUCLEOTIDE SEQUENCE</scope>
    <source>
        <strain evidence="3">ChiSjej2B20-13462</strain>
    </source>
</reference>
<evidence type="ECO:0008006" key="5">
    <source>
        <dbReference type="Google" id="ProtNLM"/>
    </source>
</evidence>
<feature type="transmembrane region" description="Helical" evidence="2">
    <location>
        <begin position="109"/>
        <end position="132"/>
    </location>
</feature>
<dbReference type="AlphaFoldDB" id="A0A9D0Z606"/>
<evidence type="ECO:0000313" key="4">
    <source>
        <dbReference type="Proteomes" id="UP000886874"/>
    </source>
</evidence>
<gene>
    <name evidence="3" type="ORF">IAA67_05660</name>
</gene>
<evidence type="ECO:0000313" key="3">
    <source>
        <dbReference type="EMBL" id="HIQ69794.1"/>
    </source>
</evidence>
<keyword evidence="2" id="KW-0472">Membrane</keyword>
<feature type="transmembrane region" description="Helical" evidence="2">
    <location>
        <begin position="48"/>
        <end position="65"/>
    </location>
</feature>
<feature type="transmembrane region" description="Helical" evidence="2">
    <location>
        <begin position="77"/>
        <end position="97"/>
    </location>
</feature>